<dbReference type="OrthoDB" id="10006997at2759"/>
<dbReference type="SUPFAM" id="SSF55753">
    <property type="entry name" value="Actin depolymerizing proteins"/>
    <property type="match status" value="2"/>
</dbReference>
<feature type="region of interest" description="Disordered" evidence="11">
    <location>
        <begin position="318"/>
        <end position="343"/>
    </location>
</feature>
<evidence type="ECO:0000256" key="10">
    <source>
        <dbReference type="ARBA" id="ARBA00069496"/>
    </source>
</evidence>
<dbReference type="GO" id="GO:0010976">
    <property type="term" value="P:positive regulation of neuron projection development"/>
    <property type="evidence" value="ECO:0007669"/>
    <property type="project" value="TreeGrafter"/>
</dbReference>
<evidence type="ECO:0000256" key="5">
    <source>
        <dbReference type="ARBA" id="ARBA00022737"/>
    </source>
</evidence>
<evidence type="ECO:0000256" key="7">
    <source>
        <dbReference type="ARBA" id="ARBA00023212"/>
    </source>
</evidence>
<evidence type="ECO:0000256" key="11">
    <source>
        <dbReference type="SAM" id="MobiDB-lite"/>
    </source>
</evidence>
<dbReference type="PANTHER" id="PTHR13759:SF1">
    <property type="entry name" value="TWINFILIN"/>
    <property type="match status" value="1"/>
</dbReference>
<dbReference type="AlphaFoldDB" id="A0A6P4EN43"/>
<reference evidence="13" key="3">
    <citation type="submission" date="2025-05" db="UniProtKB">
        <authorList>
            <consortium name="EnsemblMetazoa"/>
        </authorList>
    </citation>
    <scope>IDENTIFICATION</scope>
</reference>
<gene>
    <name evidence="15" type="primary">LOC108042613</name>
    <name evidence="13" type="synonym">108042613</name>
</gene>
<dbReference type="GO" id="GO:0005938">
    <property type="term" value="C:cell cortex"/>
    <property type="evidence" value="ECO:0007669"/>
    <property type="project" value="UniProtKB-SubCell"/>
</dbReference>
<dbReference type="FunFam" id="3.40.20.10:FF:000007">
    <property type="entry name" value="Twinfilin-1 isoform 1"/>
    <property type="match status" value="1"/>
</dbReference>
<evidence type="ECO:0000313" key="15">
    <source>
        <dbReference type="RefSeq" id="XP_016976443.1"/>
    </source>
</evidence>
<dbReference type="GeneID" id="108042613"/>
<dbReference type="FunFam" id="3.40.20.10:FF:000042">
    <property type="entry name" value="Actin depolymerizing protein"/>
    <property type="match status" value="1"/>
</dbReference>
<dbReference type="InterPro" id="IPR028458">
    <property type="entry name" value="Twinfilin"/>
</dbReference>
<dbReference type="PROSITE" id="PS51263">
    <property type="entry name" value="ADF_H"/>
    <property type="match status" value="2"/>
</dbReference>
<dbReference type="PANTHER" id="PTHR13759">
    <property type="entry name" value="TWINFILIN"/>
    <property type="match status" value="1"/>
</dbReference>
<evidence type="ECO:0000256" key="6">
    <source>
        <dbReference type="ARBA" id="ARBA00023203"/>
    </source>
</evidence>
<name>A0A6P4EN43_DRORH</name>
<dbReference type="Gene3D" id="3.40.20.10">
    <property type="entry name" value="Severin"/>
    <property type="match status" value="2"/>
</dbReference>
<feature type="domain" description="ADF-H" evidence="12">
    <location>
        <begin position="4"/>
        <end position="139"/>
    </location>
</feature>
<accession>A0A6P4EN43</accession>
<dbReference type="EnsemblMetazoa" id="XM_017120954.1">
    <property type="protein sequence ID" value="XP_016976443.1"/>
    <property type="gene ID" value="LOC108042613"/>
</dbReference>
<keyword evidence="4" id="KW-0963">Cytoplasm</keyword>
<dbReference type="GO" id="GO:0030042">
    <property type="term" value="P:actin filament depolymerization"/>
    <property type="evidence" value="ECO:0007669"/>
    <property type="project" value="TreeGrafter"/>
</dbReference>
<organism evidence="15">
    <name type="scientific">Drosophila rhopaloa</name>
    <name type="common">Fruit fly</name>
    <dbReference type="NCBI Taxonomy" id="1041015"/>
    <lineage>
        <taxon>Eukaryota</taxon>
        <taxon>Metazoa</taxon>
        <taxon>Ecdysozoa</taxon>
        <taxon>Arthropoda</taxon>
        <taxon>Hexapoda</taxon>
        <taxon>Insecta</taxon>
        <taxon>Pterygota</taxon>
        <taxon>Neoptera</taxon>
        <taxon>Endopterygota</taxon>
        <taxon>Diptera</taxon>
        <taxon>Brachycera</taxon>
        <taxon>Muscomorpha</taxon>
        <taxon>Ephydroidea</taxon>
        <taxon>Drosophilidae</taxon>
        <taxon>Drosophila</taxon>
        <taxon>Sophophora</taxon>
    </lineage>
</organism>
<dbReference type="GO" id="GO:0005884">
    <property type="term" value="C:actin filament"/>
    <property type="evidence" value="ECO:0007669"/>
    <property type="project" value="TreeGrafter"/>
</dbReference>
<dbReference type="RefSeq" id="XP_016976443.1">
    <property type="nucleotide sequence ID" value="XM_017120954.1"/>
</dbReference>
<evidence type="ECO:0000256" key="8">
    <source>
        <dbReference type="ARBA" id="ARBA00038532"/>
    </source>
</evidence>
<feature type="domain" description="ADF-H" evidence="12">
    <location>
        <begin position="177"/>
        <end position="312"/>
    </location>
</feature>
<reference evidence="15" key="2">
    <citation type="submission" date="2025-04" db="UniProtKB">
        <authorList>
            <consortium name="RefSeq"/>
        </authorList>
    </citation>
    <scope>IDENTIFICATION</scope>
</reference>
<dbReference type="InterPro" id="IPR029006">
    <property type="entry name" value="ADF-H/Gelsolin-like_dom_sf"/>
</dbReference>
<comment type="similarity">
    <text evidence="3">Belongs to the actin-binding proteins ADF family. Twinfilin subfamily.</text>
</comment>
<dbReference type="CTD" id="41719"/>
<sequence length="343" mass="39160">MSHQTGIRANEQLAKVFGKAKNGKFRVIKVSIENEQLSCGATAESKKDWERDYDKLIGPLLEKDVPCYILYRLDTKIPLGYSWLLISWTPDTASIRQKMVYASTKATLKTEFGSAYITEELHATTLDESTLEGYRRHKQEFAAPAPLTTREEELKELRKTEVHTEINTNTRHQTLGGINCPLSEQTVAAIQDLVRGNHDYLQFRIDLEEEQIHVSHAAKVELADLPKQVPEDHARYHLFLFRHTHEGDYLESYVFVYSMPGYSCSVRERMMYSSCKAPFLEELAALGVEVVKKLEIDSGSELTEAFLQDELHPKKILHRPAFAKPKGPPNRGAKRLTRPTDED</sequence>
<evidence type="ECO:0000256" key="9">
    <source>
        <dbReference type="ARBA" id="ARBA00056419"/>
    </source>
</evidence>
<dbReference type="InterPro" id="IPR002108">
    <property type="entry name" value="ADF-H"/>
</dbReference>
<evidence type="ECO:0000313" key="14">
    <source>
        <dbReference type="Proteomes" id="UP001652680"/>
    </source>
</evidence>
<keyword evidence="6" id="KW-0009">Actin-binding</keyword>
<reference evidence="14" key="1">
    <citation type="journal article" date="2021" name="Elife">
        <title>Highly contiguous assemblies of 101 drosophilid genomes.</title>
        <authorList>
            <person name="Kim B.Y."/>
            <person name="Wang J.R."/>
            <person name="Miller D.E."/>
            <person name="Barmina O."/>
            <person name="Delaney E."/>
            <person name="Thompson A."/>
            <person name="Comeault A.A."/>
            <person name="Peede D."/>
            <person name="D'Agostino E.R."/>
            <person name="Pelaez J."/>
            <person name="Aguilar J.M."/>
            <person name="Haji D."/>
            <person name="Matsunaga T."/>
            <person name="Armstrong E.E."/>
            <person name="Zych M."/>
            <person name="Ogawa Y."/>
            <person name="Stamenkovic-Radak M."/>
            <person name="Jelic M."/>
            <person name="Veselinovic M.S."/>
            <person name="Tanaskovic M."/>
            <person name="Eric P."/>
            <person name="Gao J.J."/>
            <person name="Katoh T.K."/>
            <person name="Toda M.J."/>
            <person name="Watabe H."/>
            <person name="Watada M."/>
            <person name="Davis J.S."/>
            <person name="Moyle L.C."/>
            <person name="Manoli G."/>
            <person name="Bertolini E."/>
            <person name="Kostal V."/>
            <person name="Hawley R.S."/>
            <person name="Takahashi A."/>
            <person name="Jones C.D."/>
            <person name="Price D.K."/>
            <person name="Whiteman N."/>
            <person name="Kopp A."/>
            <person name="Matute D.R."/>
            <person name="Petrov D.A."/>
        </authorList>
    </citation>
    <scope>NUCLEOTIDE SEQUENCE [LARGE SCALE GENOMIC DNA]</scope>
</reference>
<dbReference type="Pfam" id="PF00241">
    <property type="entry name" value="Cofilin_ADF"/>
    <property type="match status" value="2"/>
</dbReference>
<dbReference type="GO" id="GO:0003785">
    <property type="term" value="F:actin monomer binding"/>
    <property type="evidence" value="ECO:0007669"/>
    <property type="project" value="TreeGrafter"/>
</dbReference>
<evidence type="ECO:0000256" key="1">
    <source>
        <dbReference type="ARBA" id="ARBA00004245"/>
    </source>
</evidence>
<keyword evidence="14" id="KW-1185">Reference proteome</keyword>
<dbReference type="SMART" id="SM00102">
    <property type="entry name" value="ADF"/>
    <property type="match status" value="2"/>
</dbReference>
<dbReference type="CDD" id="cd11284">
    <property type="entry name" value="ADF_Twf-C_like"/>
    <property type="match status" value="1"/>
</dbReference>
<comment type="subcellular location">
    <subcellularLocation>
        <location evidence="2">Cytoplasm</location>
        <location evidence="2">Cell cortex</location>
    </subcellularLocation>
    <subcellularLocation>
        <location evidence="1">Cytoplasm</location>
        <location evidence="1">Cytoskeleton</location>
    </subcellularLocation>
</comment>
<proteinExistence type="inferred from homology"/>
<dbReference type="CDD" id="cd11285">
    <property type="entry name" value="ADF_Twf-N_like"/>
    <property type="match status" value="1"/>
</dbReference>
<dbReference type="GO" id="GO:0051016">
    <property type="term" value="P:barbed-end actin filament capping"/>
    <property type="evidence" value="ECO:0007669"/>
    <property type="project" value="TreeGrafter"/>
</dbReference>
<dbReference type="GO" id="GO:0030016">
    <property type="term" value="C:myofibril"/>
    <property type="evidence" value="ECO:0007669"/>
    <property type="project" value="TreeGrafter"/>
</dbReference>
<evidence type="ECO:0000259" key="12">
    <source>
        <dbReference type="PROSITE" id="PS51263"/>
    </source>
</evidence>
<comment type="function">
    <text evidence="9">Actin-binding protein involved in motile and morphological processes. Inhibits actin polymerization, likely by sequestering G-actin.</text>
</comment>
<keyword evidence="5" id="KW-0677">Repeat</keyword>
<dbReference type="OMA" id="YLFKHTH"/>
<evidence type="ECO:0000313" key="13">
    <source>
        <dbReference type="EnsemblMetazoa" id="XP_016976443.1"/>
    </source>
</evidence>
<keyword evidence="7" id="KW-0206">Cytoskeleton</keyword>
<dbReference type="GO" id="GO:0051015">
    <property type="term" value="F:actin filament binding"/>
    <property type="evidence" value="ECO:0007669"/>
    <property type="project" value="TreeGrafter"/>
</dbReference>
<evidence type="ECO:0000256" key="2">
    <source>
        <dbReference type="ARBA" id="ARBA00004544"/>
    </source>
</evidence>
<comment type="subunit">
    <text evidence="8">Interacts with G-actin; ADP-actin form.</text>
</comment>
<evidence type="ECO:0000256" key="3">
    <source>
        <dbReference type="ARBA" id="ARBA00009557"/>
    </source>
</evidence>
<protein>
    <recommendedName>
        <fullName evidence="10">Twinfilin</fullName>
    </recommendedName>
</protein>
<dbReference type="Proteomes" id="UP001652680">
    <property type="component" value="Unassembled WGS sequence"/>
</dbReference>
<evidence type="ECO:0000256" key="4">
    <source>
        <dbReference type="ARBA" id="ARBA00022490"/>
    </source>
</evidence>
<dbReference type="GO" id="GO:0010591">
    <property type="term" value="P:regulation of lamellipodium assembly"/>
    <property type="evidence" value="ECO:0007669"/>
    <property type="project" value="TreeGrafter"/>
</dbReference>